<evidence type="ECO:0000313" key="4">
    <source>
        <dbReference type="Proteomes" id="UP000016033"/>
    </source>
</evidence>
<dbReference type="PATRIC" id="fig|1333857.3.peg.1217"/>
<organism evidence="3 4">
    <name type="scientific">Microbacterium maritypicum MF109</name>
    <dbReference type="NCBI Taxonomy" id="1333857"/>
    <lineage>
        <taxon>Bacteria</taxon>
        <taxon>Bacillati</taxon>
        <taxon>Actinomycetota</taxon>
        <taxon>Actinomycetes</taxon>
        <taxon>Micrococcales</taxon>
        <taxon>Microbacteriaceae</taxon>
        <taxon>Microbacterium</taxon>
    </lineage>
</organism>
<reference evidence="3 4" key="1">
    <citation type="journal article" date="2013" name="Genome Announc.">
        <title>Whole-genome sequences of five oyster-associated bacteria show potential for crude oil hydrocarbon degradation.</title>
        <authorList>
            <person name="Chauhan A."/>
            <person name="Green S."/>
            <person name="Pathak A."/>
            <person name="Thomas J."/>
            <person name="Venkatramanan R."/>
        </authorList>
    </citation>
    <scope>NUCLEOTIDE SEQUENCE [LARGE SCALE GENOMIC DNA]</scope>
    <source>
        <strain evidence="3 4">MF109</strain>
    </source>
</reference>
<feature type="region of interest" description="Disordered" evidence="1">
    <location>
        <begin position="28"/>
        <end position="61"/>
    </location>
</feature>
<feature type="chain" id="PRO_5004607061" description="Lipoprotein" evidence="2">
    <location>
        <begin position="22"/>
        <end position="174"/>
    </location>
</feature>
<dbReference type="PANTHER" id="PTHR39335:SF1">
    <property type="entry name" value="BLL4220 PROTEIN"/>
    <property type="match status" value="1"/>
</dbReference>
<sequence length="174" mass="17153">MLSRVSKTAAVAALLMTFVVAGCTSTGGSSGGGAQDTGGAYGQSSGSSAPTSGSSSGSGTLMTADSDLGEIVVDADGKTLYMFDNDTQGSGKSSCTGECLTNWPPLTVESDAPAVEGVTGEVGTITTADGSTQVTLNGWPLYYFAGDAAAGDVNGQGVGGIWWVLSPAGERMAE</sequence>
<dbReference type="Proteomes" id="UP000016033">
    <property type="component" value="Unassembled WGS sequence"/>
</dbReference>
<keyword evidence="2" id="KW-0732">Signal</keyword>
<gene>
    <name evidence="3" type="ORF">L687_14565</name>
</gene>
<evidence type="ECO:0008006" key="5">
    <source>
        <dbReference type="Google" id="ProtNLM"/>
    </source>
</evidence>
<evidence type="ECO:0000256" key="2">
    <source>
        <dbReference type="SAM" id="SignalP"/>
    </source>
</evidence>
<evidence type="ECO:0000313" key="3">
    <source>
        <dbReference type="EMBL" id="EQM80719.1"/>
    </source>
</evidence>
<dbReference type="EMBL" id="ATAO01000135">
    <property type="protein sequence ID" value="EQM80719.1"/>
    <property type="molecule type" value="Genomic_DNA"/>
</dbReference>
<protein>
    <recommendedName>
        <fullName evidence="5">Lipoprotein</fullName>
    </recommendedName>
</protein>
<feature type="compositionally biased region" description="Gly residues" evidence="1">
    <location>
        <begin position="28"/>
        <end position="41"/>
    </location>
</feature>
<dbReference type="PANTHER" id="PTHR39335">
    <property type="entry name" value="BLL4220 PROTEIN"/>
    <property type="match status" value="1"/>
</dbReference>
<proteinExistence type="predicted"/>
<accession>T5KMM9</accession>
<dbReference type="GO" id="GO:0043448">
    <property type="term" value="P:alkane catabolic process"/>
    <property type="evidence" value="ECO:0007669"/>
    <property type="project" value="TreeGrafter"/>
</dbReference>
<dbReference type="Pfam" id="PF03640">
    <property type="entry name" value="Lipoprotein_15"/>
    <property type="match status" value="2"/>
</dbReference>
<dbReference type="InterPro" id="IPR005297">
    <property type="entry name" value="Lipoprotein_repeat"/>
</dbReference>
<feature type="compositionally biased region" description="Low complexity" evidence="1">
    <location>
        <begin position="42"/>
        <end position="59"/>
    </location>
</feature>
<comment type="caution">
    <text evidence="3">The sequence shown here is derived from an EMBL/GenBank/DDBJ whole genome shotgun (WGS) entry which is preliminary data.</text>
</comment>
<evidence type="ECO:0000256" key="1">
    <source>
        <dbReference type="SAM" id="MobiDB-lite"/>
    </source>
</evidence>
<dbReference type="PROSITE" id="PS51257">
    <property type="entry name" value="PROKAR_LIPOPROTEIN"/>
    <property type="match status" value="1"/>
</dbReference>
<feature type="signal peptide" evidence="2">
    <location>
        <begin position="1"/>
        <end position="21"/>
    </location>
</feature>
<dbReference type="AlphaFoldDB" id="T5KMM9"/>
<name>T5KMM9_MICMQ</name>